<dbReference type="Pfam" id="PF22705">
    <property type="entry name" value="C2-set_3"/>
    <property type="match status" value="1"/>
</dbReference>
<keyword evidence="3" id="KW-0393">Immunoglobulin domain</keyword>
<dbReference type="GO" id="GO:0005102">
    <property type="term" value="F:signaling receptor binding"/>
    <property type="evidence" value="ECO:0007669"/>
    <property type="project" value="TreeGrafter"/>
</dbReference>
<feature type="domain" description="Ig-like" evidence="6">
    <location>
        <begin position="64"/>
        <end position="166"/>
    </location>
</feature>
<feature type="domain" description="Ig-like" evidence="6">
    <location>
        <begin position="1"/>
        <end position="39"/>
    </location>
</feature>
<accession>A0A8U0R844</accession>
<dbReference type="InterPro" id="IPR053896">
    <property type="entry name" value="BTN3A2-like_Ig-C"/>
</dbReference>
<proteinExistence type="predicted"/>
<dbReference type="InterPro" id="IPR013783">
    <property type="entry name" value="Ig-like_fold"/>
</dbReference>
<evidence type="ECO:0000256" key="3">
    <source>
        <dbReference type="ARBA" id="ARBA00023319"/>
    </source>
</evidence>
<keyword evidence="7" id="KW-1185">Reference proteome</keyword>
<dbReference type="PROSITE" id="PS50188">
    <property type="entry name" value="B302_SPRY"/>
    <property type="match status" value="1"/>
</dbReference>
<evidence type="ECO:0000256" key="1">
    <source>
        <dbReference type="ARBA" id="ARBA00004370"/>
    </source>
</evidence>
<gene>
    <name evidence="8" type="primary">LOC120052822</name>
</gene>
<feature type="domain" description="B30.2/SPRY" evidence="5">
    <location>
        <begin position="221"/>
        <end position="337"/>
    </location>
</feature>
<name>A0A8U0R844_SALNM</name>
<dbReference type="GO" id="GO:0009897">
    <property type="term" value="C:external side of plasma membrane"/>
    <property type="evidence" value="ECO:0007669"/>
    <property type="project" value="TreeGrafter"/>
</dbReference>
<evidence type="ECO:0000313" key="8">
    <source>
        <dbReference type="RefSeq" id="XP_038855921.1"/>
    </source>
</evidence>
<keyword evidence="4" id="KW-0812">Transmembrane</keyword>
<dbReference type="Proteomes" id="UP000808372">
    <property type="component" value="Chromosome 8"/>
</dbReference>
<evidence type="ECO:0000256" key="4">
    <source>
        <dbReference type="SAM" id="Phobius"/>
    </source>
</evidence>
<evidence type="ECO:0000259" key="5">
    <source>
        <dbReference type="PROSITE" id="PS50188"/>
    </source>
</evidence>
<dbReference type="KEGG" id="snh:120052822"/>
<evidence type="ECO:0000259" key="6">
    <source>
        <dbReference type="PROSITE" id="PS50835"/>
    </source>
</evidence>
<dbReference type="RefSeq" id="XP_038855921.1">
    <property type="nucleotide sequence ID" value="XM_038999993.1"/>
</dbReference>
<dbReference type="InterPro" id="IPR007110">
    <property type="entry name" value="Ig-like_dom"/>
</dbReference>
<dbReference type="InterPro" id="IPR036179">
    <property type="entry name" value="Ig-like_dom_sf"/>
</dbReference>
<dbReference type="PROSITE" id="PS50835">
    <property type="entry name" value="IG_LIKE"/>
    <property type="match status" value="2"/>
</dbReference>
<dbReference type="Gene3D" id="2.60.40.10">
    <property type="entry name" value="Immunoglobulins"/>
    <property type="match status" value="2"/>
</dbReference>
<dbReference type="SUPFAM" id="SSF49899">
    <property type="entry name" value="Concanavalin A-like lectins/glucanases"/>
    <property type="match status" value="1"/>
</dbReference>
<dbReference type="GO" id="GO:0001817">
    <property type="term" value="P:regulation of cytokine production"/>
    <property type="evidence" value="ECO:0007669"/>
    <property type="project" value="TreeGrafter"/>
</dbReference>
<dbReference type="Gene3D" id="2.60.120.920">
    <property type="match status" value="1"/>
</dbReference>
<organism evidence="7 8">
    <name type="scientific">Salvelinus namaycush</name>
    <name type="common">Lake trout</name>
    <name type="synonym">Salmo namaycush</name>
    <dbReference type="NCBI Taxonomy" id="8040"/>
    <lineage>
        <taxon>Eukaryota</taxon>
        <taxon>Metazoa</taxon>
        <taxon>Chordata</taxon>
        <taxon>Craniata</taxon>
        <taxon>Vertebrata</taxon>
        <taxon>Euteleostomi</taxon>
        <taxon>Actinopterygii</taxon>
        <taxon>Neopterygii</taxon>
        <taxon>Teleostei</taxon>
        <taxon>Protacanthopterygii</taxon>
        <taxon>Salmoniformes</taxon>
        <taxon>Salmonidae</taxon>
        <taxon>Salmoninae</taxon>
        <taxon>Salvelinus</taxon>
    </lineage>
</organism>
<dbReference type="InterPro" id="IPR043136">
    <property type="entry name" value="B30.2/SPRY_sf"/>
</dbReference>
<dbReference type="AlphaFoldDB" id="A0A8U0R844"/>
<reference evidence="8" key="1">
    <citation type="submission" date="2025-08" db="UniProtKB">
        <authorList>
            <consortium name="RefSeq"/>
        </authorList>
    </citation>
    <scope>IDENTIFICATION</scope>
    <source>
        <tissue evidence="8">White muscle</tissue>
    </source>
</reference>
<dbReference type="PANTHER" id="PTHR24100">
    <property type="entry name" value="BUTYROPHILIN"/>
    <property type="match status" value="1"/>
</dbReference>
<dbReference type="InterPro" id="IPR050504">
    <property type="entry name" value="IgSF_BTN/MOG"/>
</dbReference>
<sequence length="337" mass="37735">MERGNVSLTLERVTLEDRGEYVCRVSSEQWFDKASVFLTVKGKWLGTGSQNICLVQSFHGCNMPSHSHFIFSLVLGGIPVLSVAVGGGGQVNITCLSEGWSPQPKLSWKNKEGTEIRNEQEVLNTFDPLGLVSVSSWLLYPPSDSDWLSCTVSLSEEEKRESRVLPHKPGAWKEDFIVTLVLSLLLLSALSTVVCILLKHRDQMKLEQNKSGTENSLEKRPVKEGKNLQDWHQVKGFKENITMDENTAHGTIRVTQDGKTAHYIKEKETMKSSDQRHPHVLANQSFGSEQHYWEVKVRDETVDKAVGDCGQLSWYVGVARDNAKRTSTVAVTPLHGF</sequence>
<dbReference type="GO" id="GO:0050852">
    <property type="term" value="P:T cell receptor signaling pathway"/>
    <property type="evidence" value="ECO:0007669"/>
    <property type="project" value="TreeGrafter"/>
</dbReference>
<dbReference type="SUPFAM" id="SSF48726">
    <property type="entry name" value="Immunoglobulin"/>
    <property type="match status" value="2"/>
</dbReference>
<keyword evidence="2 4" id="KW-0472">Membrane</keyword>
<evidence type="ECO:0000256" key="2">
    <source>
        <dbReference type="ARBA" id="ARBA00023136"/>
    </source>
</evidence>
<keyword evidence="4" id="KW-1133">Transmembrane helix</keyword>
<protein>
    <submittedName>
        <fullName evidence="8">Butyrophilin subfamily 1 member A1-like isoform X1</fullName>
    </submittedName>
</protein>
<dbReference type="InterPro" id="IPR013320">
    <property type="entry name" value="ConA-like_dom_sf"/>
</dbReference>
<feature type="transmembrane region" description="Helical" evidence="4">
    <location>
        <begin position="176"/>
        <end position="198"/>
    </location>
</feature>
<dbReference type="InterPro" id="IPR001870">
    <property type="entry name" value="B30.2/SPRY"/>
</dbReference>
<comment type="subcellular location">
    <subcellularLocation>
        <location evidence="1">Membrane</location>
    </subcellularLocation>
</comment>
<dbReference type="GeneID" id="120052822"/>
<evidence type="ECO:0000313" key="7">
    <source>
        <dbReference type="Proteomes" id="UP000808372"/>
    </source>
</evidence>